<feature type="domain" description="Metallo-beta-lactamase" evidence="5">
    <location>
        <begin position="12"/>
        <end position="199"/>
    </location>
</feature>
<proteinExistence type="predicted"/>
<dbReference type="Gene3D" id="3.60.15.10">
    <property type="entry name" value="Ribonuclease Z/Hydroxyacylglutathione hydrolase-like"/>
    <property type="match status" value="1"/>
</dbReference>
<keyword evidence="2" id="KW-0479">Metal-binding</keyword>
<organism evidence="6 7">
    <name type="scientific">Rhizocola hellebori</name>
    <dbReference type="NCBI Taxonomy" id="1392758"/>
    <lineage>
        <taxon>Bacteria</taxon>
        <taxon>Bacillati</taxon>
        <taxon>Actinomycetota</taxon>
        <taxon>Actinomycetes</taxon>
        <taxon>Micromonosporales</taxon>
        <taxon>Micromonosporaceae</taxon>
        <taxon>Rhizocola</taxon>
    </lineage>
</organism>
<evidence type="ECO:0000313" key="6">
    <source>
        <dbReference type="EMBL" id="GIH06308.1"/>
    </source>
</evidence>
<evidence type="ECO:0000256" key="4">
    <source>
        <dbReference type="ARBA" id="ARBA00022833"/>
    </source>
</evidence>
<dbReference type="Pfam" id="PF00753">
    <property type="entry name" value="Lactamase_B"/>
    <property type="match status" value="1"/>
</dbReference>
<protein>
    <submittedName>
        <fullName evidence="6">Hydrolase</fullName>
    </submittedName>
</protein>
<dbReference type="CDD" id="cd06262">
    <property type="entry name" value="metallo-hydrolase-like_MBL-fold"/>
    <property type="match status" value="1"/>
</dbReference>
<dbReference type="SMART" id="SM00849">
    <property type="entry name" value="Lactamase_B"/>
    <property type="match status" value="1"/>
</dbReference>
<dbReference type="AlphaFoldDB" id="A0A8J3QAU3"/>
<sequence>MLVVGFPAQAFGTNCFVVASGPGEQCVVVDPGIGVIDQLDSVLTEHRLHPAAVLLTHGHLDHTFSVTPVCKARGVTAYIHPRDREMLADPTKAMSIDTRAMFGGLEWSEPDEIAEMTDGIVLEIAGLSILVDHAPGHTGGSVMFRLSTSQEPLCFSGDVLFRDSIGRTDLPGGDLSEMMASLRDKVLTLPDETVVLPGHGPQTSIARERAHNPFLREAMGSSPQRGH</sequence>
<reference evidence="6" key="1">
    <citation type="submission" date="2021-01" db="EMBL/GenBank/DDBJ databases">
        <title>Whole genome shotgun sequence of Rhizocola hellebori NBRC 109834.</title>
        <authorList>
            <person name="Komaki H."/>
            <person name="Tamura T."/>
        </authorList>
    </citation>
    <scope>NUCLEOTIDE SEQUENCE</scope>
    <source>
        <strain evidence="6">NBRC 109834</strain>
    </source>
</reference>
<dbReference type="InterPro" id="IPR051453">
    <property type="entry name" value="MBL_Glyoxalase_II"/>
</dbReference>
<dbReference type="PANTHER" id="PTHR46233:SF3">
    <property type="entry name" value="HYDROXYACYLGLUTATHIONE HYDROLASE GLOC"/>
    <property type="match status" value="1"/>
</dbReference>
<dbReference type="InterPro" id="IPR001279">
    <property type="entry name" value="Metallo-B-lactamas"/>
</dbReference>
<dbReference type="GO" id="GO:0046872">
    <property type="term" value="F:metal ion binding"/>
    <property type="evidence" value="ECO:0007669"/>
    <property type="project" value="UniProtKB-KW"/>
</dbReference>
<evidence type="ECO:0000259" key="5">
    <source>
        <dbReference type="SMART" id="SM00849"/>
    </source>
</evidence>
<evidence type="ECO:0000256" key="1">
    <source>
        <dbReference type="ARBA" id="ARBA00001947"/>
    </source>
</evidence>
<gene>
    <name evidence="6" type="ORF">Rhe02_43750</name>
</gene>
<evidence type="ECO:0000256" key="2">
    <source>
        <dbReference type="ARBA" id="ARBA00022723"/>
    </source>
</evidence>
<evidence type="ECO:0000256" key="3">
    <source>
        <dbReference type="ARBA" id="ARBA00022801"/>
    </source>
</evidence>
<dbReference type="RefSeq" id="WP_203910126.1">
    <property type="nucleotide sequence ID" value="NZ_BONY01000026.1"/>
</dbReference>
<name>A0A8J3QAU3_9ACTN</name>
<keyword evidence="4" id="KW-0862">Zinc</keyword>
<dbReference type="InterPro" id="IPR036866">
    <property type="entry name" value="RibonucZ/Hydroxyglut_hydro"/>
</dbReference>
<comment type="cofactor">
    <cofactor evidence="1">
        <name>Zn(2+)</name>
        <dbReference type="ChEBI" id="CHEBI:29105"/>
    </cofactor>
</comment>
<accession>A0A8J3QAU3</accession>
<dbReference type="SUPFAM" id="SSF56281">
    <property type="entry name" value="Metallo-hydrolase/oxidoreductase"/>
    <property type="match status" value="1"/>
</dbReference>
<dbReference type="EMBL" id="BONY01000026">
    <property type="protein sequence ID" value="GIH06308.1"/>
    <property type="molecule type" value="Genomic_DNA"/>
</dbReference>
<dbReference type="GO" id="GO:0016787">
    <property type="term" value="F:hydrolase activity"/>
    <property type="evidence" value="ECO:0007669"/>
    <property type="project" value="UniProtKB-KW"/>
</dbReference>
<dbReference type="Proteomes" id="UP000612899">
    <property type="component" value="Unassembled WGS sequence"/>
</dbReference>
<dbReference type="PANTHER" id="PTHR46233">
    <property type="entry name" value="HYDROXYACYLGLUTATHIONE HYDROLASE GLOC"/>
    <property type="match status" value="1"/>
</dbReference>
<keyword evidence="3 6" id="KW-0378">Hydrolase</keyword>
<comment type="caution">
    <text evidence="6">The sequence shown here is derived from an EMBL/GenBank/DDBJ whole genome shotgun (WGS) entry which is preliminary data.</text>
</comment>
<evidence type="ECO:0000313" key="7">
    <source>
        <dbReference type="Proteomes" id="UP000612899"/>
    </source>
</evidence>
<keyword evidence="7" id="KW-1185">Reference proteome</keyword>